<evidence type="ECO:0000313" key="4">
    <source>
        <dbReference type="Proteomes" id="UP000516349"/>
    </source>
</evidence>
<protein>
    <recommendedName>
        <fullName evidence="5">ABC transporter permease</fullName>
    </recommendedName>
</protein>
<keyword evidence="2" id="KW-0472">Membrane</keyword>
<evidence type="ECO:0000313" key="3">
    <source>
        <dbReference type="EMBL" id="QNT77984.1"/>
    </source>
</evidence>
<dbReference type="EMBL" id="CP060244">
    <property type="protein sequence ID" value="QNT77984.1"/>
    <property type="molecule type" value="Genomic_DNA"/>
</dbReference>
<dbReference type="RefSeq" id="WP_203414371.1">
    <property type="nucleotide sequence ID" value="NZ_CP060244.1"/>
</dbReference>
<evidence type="ECO:0008006" key="5">
    <source>
        <dbReference type="Google" id="ProtNLM"/>
    </source>
</evidence>
<feature type="transmembrane region" description="Helical" evidence="2">
    <location>
        <begin position="318"/>
        <end position="341"/>
    </location>
</feature>
<feature type="transmembrane region" description="Helical" evidence="2">
    <location>
        <begin position="372"/>
        <end position="393"/>
    </location>
</feature>
<keyword evidence="2" id="KW-1133">Transmembrane helix</keyword>
<dbReference type="AlphaFoldDB" id="A0A7H1NQC4"/>
<dbReference type="GO" id="GO:0098797">
    <property type="term" value="C:plasma membrane protein complex"/>
    <property type="evidence" value="ECO:0007669"/>
    <property type="project" value="TreeGrafter"/>
</dbReference>
<organism evidence="3 4">
    <name type="scientific">Entomobacter blattae</name>
    <dbReference type="NCBI Taxonomy" id="2762277"/>
    <lineage>
        <taxon>Bacteria</taxon>
        <taxon>Pseudomonadati</taxon>
        <taxon>Pseudomonadota</taxon>
        <taxon>Alphaproteobacteria</taxon>
        <taxon>Acetobacterales</taxon>
        <taxon>Acetobacteraceae</taxon>
        <taxon>Entomobacter</taxon>
    </lineage>
</organism>
<feature type="transmembrane region" description="Helical" evidence="2">
    <location>
        <begin position="347"/>
        <end position="365"/>
    </location>
</feature>
<proteinExistence type="predicted"/>
<feature type="region of interest" description="Disordered" evidence="1">
    <location>
        <begin position="142"/>
        <end position="176"/>
    </location>
</feature>
<evidence type="ECO:0000256" key="1">
    <source>
        <dbReference type="SAM" id="MobiDB-lite"/>
    </source>
</evidence>
<dbReference type="KEGG" id="ebla:JGUZn3_07490"/>
<evidence type="ECO:0000256" key="2">
    <source>
        <dbReference type="SAM" id="Phobius"/>
    </source>
</evidence>
<reference evidence="3 4" key="1">
    <citation type="submission" date="2020-08" db="EMBL/GenBank/DDBJ databases">
        <title>Complete genome sequence of Entomobacter blattae G55GP.</title>
        <authorList>
            <person name="Poehlein A."/>
            <person name="Guzman J."/>
            <person name="Daniel R."/>
            <person name="Vilcinskas A."/>
        </authorList>
    </citation>
    <scope>NUCLEOTIDE SEQUENCE [LARGE SCALE GENOMIC DNA]</scope>
    <source>
        <strain evidence="3 4">G55GP</strain>
    </source>
</reference>
<accession>A0A7H1NQC4</accession>
<gene>
    <name evidence="3" type="ORF">JGUZn3_07490</name>
</gene>
<dbReference type="InterPro" id="IPR051447">
    <property type="entry name" value="Lipoprotein-release_system"/>
</dbReference>
<dbReference type="PANTHER" id="PTHR30489">
    <property type="entry name" value="LIPOPROTEIN-RELEASING SYSTEM TRANSMEMBRANE PROTEIN LOLE"/>
    <property type="match status" value="1"/>
</dbReference>
<feature type="transmembrane region" description="Helical" evidence="2">
    <location>
        <begin position="31"/>
        <end position="53"/>
    </location>
</feature>
<keyword evidence="4" id="KW-1185">Reference proteome</keyword>
<keyword evidence="2" id="KW-0812">Transmembrane</keyword>
<dbReference type="GO" id="GO:0044874">
    <property type="term" value="P:lipoprotein localization to outer membrane"/>
    <property type="evidence" value="ECO:0007669"/>
    <property type="project" value="TreeGrafter"/>
</dbReference>
<dbReference type="PANTHER" id="PTHR30489:SF0">
    <property type="entry name" value="LIPOPROTEIN-RELEASING SYSTEM TRANSMEMBRANE PROTEIN LOLE"/>
    <property type="match status" value="1"/>
</dbReference>
<feature type="compositionally biased region" description="Low complexity" evidence="1">
    <location>
        <begin position="154"/>
        <end position="176"/>
    </location>
</feature>
<feature type="transmembrane region" description="Helical" evidence="2">
    <location>
        <begin position="413"/>
        <end position="433"/>
    </location>
</feature>
<sequence length="450" mass="48428">MPPSPHHSLSSRWHPLLSIQLALRDLWSDKVLTLCSILAIMAVIAPMIIVAGLRSGIIHSIRHALLENPHSLEIVSISNGSYTQEQLAQLAALQDVRFLIPKTRTLAASLLVEKPGHKGEGLYLTLQPTAKGDPLLAFTAAPHQAFPPPHASEQSSGQSFGQSFGQSSGQALDPSSGSSFSSDVMISSSAAAYLHVGQGDKITGYVNRIMNGQKENHPVTLTIQRVVPPEVTVQKTLYVTLLFALALEAYQDGQISWPNNLEHFTPPPQPVYAGFRLYAKKLSMVPTLDTMLRQKGYDILSHADEVQGLMSMSHNLSLLFLLVASIGGVGILVSLGAGLWANIERKRHILALLRFSGLSGMDLLIFPLTQSLILACLGALGGSAVAVGSALWINHIFPNLLPHNQNLCHIDTPLIAIACLLTLCGATCAAFLAGRRAVYVKPWEEGIITP</sequence>
<dbReference type="Proteomes" id="UP000516349">
    <property type="component" value="Chromosome"/>
</dbReference>
<name>A0A7H1NQC4_9PROT</name>